<dbReference type="AlphaFoldDB" id="A0A7C4D9A6"/>
<dbReference type="Gene3D" id="3.30.300.130">
    <property type="entry name" value="Fe-S cluster assembly (FSCA)"/>
    <property type="match status" value="1"/>
</dbReference>
<protein>
    <submittedName>
        <fullName evidence="2">DUF59 domain-containing protein</fullName>
    </submittedName>
</protein>
<sequence>MNENDLKNKVISILETIVDPEIGIDVYNLGMIYDIEVIDDKHIKIKLTLTTPICPLANIIPMLIIEELKNKLGVETNLELVFDPPWTPDKMTEKGRRLFKEKYGYDIVEAYRSIYGVK</sequence>
<gene>
    <name evidence="2" type="ORF">ENU14_06895</name>
</gene>
<dbReference type="Pfam" id="PF01883">
    <property type="entry name" value="FeS_assembly_P"/>
    <property type="match status" value="1"/>
</dbReference>
<dbReference type="InterPro" id="IPR034904">
    <property type="entry name" value="FSCA_dom_sf"/>
</dbReference>
<dbReference type="PANTHER" id="PTHR42831:SF1">
    <property type="entry name" value="FE-S PROTEIN MATURATION AUXILIARY FACTOR YITW"/>
    <property type="match status" value="1"/>
</dbReference>
<evidence type="ECO:0000313" key="2">
    <source>
        <dbReference type="EMBL" id="HGM59292.1"/>
    </source>
</evidence>
<comment type="caution">
    <text evidence="2">The sequence shown here is derived from an EMBL/GenBank/DDBJ whole genome shotgun (WGS) entry which is preliminary data.</text>
</comment>
<evidence type="ECO:0000259" key="1">
    <source>
        <dbReference type="Pfam" id="PF01883"/>
    </source>
</evidence>
<dbReference type="SUPFAM" id="SSF117916">
    <property type="entry name" value="Fe-S cluster assembly (FSCA) domain-like"/>
    <property type="match status" value="1"/>
</dbReference>
<feature type="domain" description="MIP18 family-like" evidence="1">
    <location>
        <begin position="8"/>
        <end position="72"/>
    </location>
</feature>
<dbReference type="PANTHER" id="PTHR42831">
    <property type="entry name" value="FE-S PROTEIN MATURATION AUXILIARY FACTOR YITW"/>
    <property type="match status" value="1"/>
</dbReference>
<dbReference type="EMBL" id="DTBJ01000057">
    <property type="protein sequence ID" value="HGM59292.1"/>
    <property type="molecule type" value="Genomic_DNA"/>
</dbReference>
<name>A0A7C4D9A6_STAMA</name>
<reference evidence="2" key="1">
    <citation type="journal article" date="2020" name="mSystems">
        <title>Genome- and Community-Level Interaction Insights into Carbon Utilization and Element Cycling Functions of Hydrothermarchaeota in Hydrothermal Sediment.</title>
        <authorList>
            <person name="Zhou Z."/>
            <person name="Liu Y."/>
            <person name="Xu W."/>
            <person name="Pan J."/>
            <person name="Luo Z.H."/>
            <person name="Li M."/>
        </authorList>
    </citation>
    <scope>NUCLEOTIDE SEQUENCE [LARGE SCALE GENOMIC DNA]</scope>
    <source>
        <strain evidence="2">SpSt-642</strain>
    </source>
</reference>
<organism evidence="2">
    <name type="scientific">Staphylothermus marinus</name>
    <dbReference type="NCBI Taxonomy" id="2280"/>
    <lineage>
        <taxon>Archaea</taxon>
        <taxon>Thermoproteota</taxon>
        <taxon>Thermoprotei</taxon>
        <taxon>Desulfurococcales</taxon>
        <taxon>Desulfurococcaceae</taxon>
        <taxon>Staphylothermus</taxon>
    </lineage>
</organism>
<dbReference type="InterPro" id="IPR002744">
    <property type="entry name" value="MIP18-like"/>
</dbReference>
<proteinExistence type="predicted"/>
<accession>A0A7C4D9A6</accession>
<dbReference type="InterPro" id="IPR052339">
    <property type="entry name" value="Fe-S_Maturation_MIP18"/>
</dbReference>